<evidence type="ECO:0000313" key="4">
    <source>
        <dbReference type="Proteomes" id="UP000027138"/>
    </source>
</evidence>
<protein>
    <submittedName>
        <fullName evidence="3">Uncharacterized protein</fullName>
    </submittedName>
</protein>
<feature type="coiled-coil region" evidence="1">
    <location>
        <begin position="129"/>
        <end position="156"/>
    </location>
</feature>
<organism evidence="3 4">
    <name type="scientific">Jatropha curcas</name>
    <name type="common">Barbados nut</name>
    <dbReference type="NCBI Taxonomy" id="180498"/>
    <lineage>
        <taxon>Eukaryota</taxon>
        <taxon>Viridiplantae</taxon>
        <taxon>Streptophyta</taxon>
        <taxon>Embryophyta</taxon>
        <taxon>Tracheophyta</taxon>
        <taxon>Spermatophyta</taxon>
        <taxon>Magnoliopsida</taxon>
        <taxon>eudicotyledons</taxon>
        <taxon>Gunneridae</taxon>
        <taxon>Pentapetalae</taxon>
        <taxon>rosids</taxon>
        <taxon>fabids</taxon>
        <taxon>Malpighiales</taxon>
        <taxon>Euphorbiaceae</taxon>
        <taxon>Crotonoideae</taxon>
        <taxon>Jatropheae</taxon>
        <taxon>Jatropha</taxon>
    </lineage>
</organism>
<feature type="region of interest" description="Disordered" evidence="2">
    <location>
        <begin position="1"/>
        <end position="79"/>
    </location>
</feature>
<proteinExistence type="predicted"/>
<evidence type="ECO:0000256" key="1">
    <source>
        <dbReference type="SAM" id="Coils"/>
    </source>
</evidence>
<evidence type="ECO:0000256" key="2">
    <source>
        <dbReference type="SAM" id="MobiDB-lite"/>
    </source>
</evidence>
<dbReference type="Proteomes" id="UP000027138">
    <property type="component" value="Unassembled WGS sequence"/>
</dbReference>
<feature type="compositionally biased region" description="Low complexity" evidence="2">
    <location>
        <begin position="18"/>
        <end position="45"/>
    </location>
</feature>
<keyword evidence="4" id="KW-1185">Reference proteome</keyword>
<dbReference type="InterPro" id="IPR004252">
    <property type="entry name" value="Probable_transposase_24"/>
</dbReference>
<dbReference type="AlphaFoldDB" id="A0A067LCQ6"/>
<dbReference type="EMBL" id="KK914308">
    <property type="protein sequence ID" value="KDP42265.1"/>
    <property type="molecule type" value="Genomic_DNA"/>
</dbReference>
<sequence length="172" mass="17923">MSGASSSAQPPMPPSLPSVPSSSTPLSGPVESSPASQSPTAPASSKPRNKLSLVAGQHNETSGDGSGPSRHKGGSISAIETSRLLAKKYGREPTLKEVFTYTHTKGHDGNTFVDKRAVDANPDDSAEEISALRAHVDEQERQLVELRAHVMRMSGQHGAGTSSSYPPPAIVS</sequence>
<reference evidence="3 4" key="1">
    <citation type="journal article" date="2014" name="PLoS ONE">
        <title>Global Analysis of Gene Expression Profiles in Physic Nut (Jatropha curcas L.) Seedlings Exposed to Salt Stress.</title>
        <authorList>
            <person name="Zhang L."/>
            <person name="Zhang C."/>
            <person name="Wu P."/>
            <person name="Chen Y."/>
            <person name="Li M."/>
            <person name="Jiang H."/>
            <person name="Wu G."/>
        </authorList>
    </citation>
    <scope>NUCLEOTIDE SEQUENCE [LARGE SCALE GENOMIC DNA]</scope>
    <source>
        <strain evidence="4">cv. GZQX0401</strain>
        <tissue evidence="3">Young leaves</tissue>
    </source>
</reference>
<name>A0A067LCQ6_JATCU</name>
<gene>
    <name evidence="3" type="ORF">JCGZ_01589</name>
</gene>
<dbReference type="OrthoDB" id="1302510at2759"/>
<keyword evidence="1" id="KW-0175">Coiled coil</keyword>
<dbReference type="Pfam" id="PF03004">
    <property type="entry name" value="Transposase_24"/>
    <property type="match status" value="1"/>
</dbReference>
<evidence type="ECO:0000313" key="3">
    <source>
        <dbReference type="EMBL" id="KDP42265.1"/>
    </source>
</evidence>
<accession>A0A067LCQ6</accession>